<name>A0ABT3T117_9GAMM</name>
<keyword evidence="2" id="KW-0547">Nucleotide-binding</keyword>
<dbReference type="PROSITE" id="PS50893">
    <property type="entry name" value="ABC_TRANSPORTER_2"/>
    <property type="match status" value="1"/>
</dbReference>
<comment type="caution">
    <text evidence="5">The sequence shown here is derived from an EMBL/GenBank/DDBJ whole genome shotgun (WGS) entry which is preliminary data.</text>
</comment>
<dbReference type="InterPro" id="IPR003439">
    <property type="entry name" value="ABC_transporter-like_ATP-bd"/>
</dbReference>
<organism evidence="5 6">
    <name type="scientific">Candidatus Marimicrobium litorale</name>
    <dbReference type="NCBI Taxonomy" id="2518991"/>
    <lineage>
        <taxon>Bacteria</taxon>
        <taxon>Pseudomonadati</taxon>
        <taxon>Pseudomonadota</taxon>
        <taxon>Gammaproteobacteria</taxon>
        <taxon>Cellvibrionales</taxon>
        <taxon>Halieaceae</taxon>
        <taxon>Marimicrobium</taxon>
    </lineage>
</organism>
<gene>
    <name evidence="5" type="ORF">EYC82_01125</name>
</gene>
<evidence type="ECO:0000313" key="5">
    <source>
        <dbReference type="EMBL" id="MCX2975956.1"/>
    </source>
</evidence>
<dbReference type="InterPro" id="IPR015854">
    <property type="entry name" value="ABC_transpr_LolD-like"/>
</dbReference>
<feature type="domain" description="ABC transporter" evidence="4">
    <location>
        <begin position="3"/>
        <end position="222"/>
    </location>
</feature>
<evidence type="ECO:0000256" key="1">
    <source>
        <dbReference type="ARBA" id="ARBA00022448"/>
    </source>
</evidence>
<evidence type="ECO:0000256" key="2">
    <source>
        <dbReference type="ARBA" id="ARBA00022741"/>
    </source>
</evidence>
<dbReference type="Gene3D" id="3.40.50.300">
    <property type="entry name" value="P-loop containing nucleotide triphosphate hydrolases"/>
    <property type="match status" value="1"/>
</dbReference>
<dbReference type="Pfam" id="PF00005">
    <property type="entry name" value="ABC_tran"/>
    <property type="match status" value="1"/>
</dbReference>
<protein>
    <submittedName>
        <fullName evidence="5">ABC transporter ATP-binding protein</fullName>
    </submittedName>
</protein>
<dbReference type="SUPFAM" id="SSF52540">
    <property type="entry name" value="P-loop containing nucleoside triphosphate hydrolases"/>
    <property type="match status" value="1"/>
</dbReference>
<evidence type="ECO:0000313" key="6">
    <source>
        <dbReference type="Proteomes" id="UP001143304"/>
    </source>
</evidence>
<keyword evidence="3 5" id="KW-0067">ATP-binding</keyword>
<accession>A0ABT3T117</accession>
<proteinExistence type="predicted"/>
<dbReference type="InterPro" id="IPR003593">
    <property type="entry name" value="AAA+_ATPase"/>
</dbReference>
<keyword evidence="6" id="KW-1185">Reference proteome</keyword>
<reference evidence="5" key="1">
    <citation type="submission" date="2019-02" db="EMBL/GenBank/DDBJ databases">
        <authorList>
            <person name="Li S.-H."/>
        </authorList>
    </citation>
    <scope>NUCLEOTIDE SEQUENCE</scope>
    <source>
        <strain evidence="5">IMCC11814</strain>
    </source>
</reference>
<dbReference type="InterPro" id="IPR027417">
    <property type="entry name" value="P-loop_NTPase"/>
</dbReference>
<dbReference type="RefSeq" id="WP_279247714.1">
    <property type="nucleotide sequence ID" value="NZ_SHNO01000001.1"/>
</dbReference>
<dbReference type="CDD" id="cd03255">
    <property type="entry name" value="ABC_MJ0796_LolCDE_FtsE"/>
    <property type="match status" value="1"/>
</dbReference>
<dbReference type="InterPro" id="IPR017911">
    <property type="entry name" value="MacB-like_ATP-bd"/>
</dbReference>
<dbReference type="EMBL" id="SHNO01000001">
    <property type="protein sequence ID" value="MCX2975956.1"/>
    <property type="molecule type" value="Genomic_DNA"/>
</dbReference>
<sequence>MTIELKNVSFTHPDTMGKPVLDIPKWSVAAGQRLFVHGPSGSGKSTLLNLVSGLLECKEGEVAVLGERLDRMSRRKRDRFRAHHVGYVFQRFNLIPYLSAIENIELARCFSEARQRQRGGPSIQSLLELLNVASDEWHKPTVRLSMGQQQRVAIARALINRPELLIADEPTSSLDQNNRDAFLSVLMSIVNEHDMTLLFVSHDMGLAERFDQVQALSDISRAA</sequence>
<evidence type="ECO:0000259" key="4">
    <source>
        <dbReference type="PROSITE" id="PS50893"/>
    </source>
</evidence>
<dbReference type="Proteomes" id="UP001143304">
    <property type="component" value="Unassembled WGS sequence"/>
</dbReference>
<dbReference type="GO" id="GO:0005524">
    <property type="term" value="F:ATP binding"/>
    <property type="evidence" value="ECO:0007669"/>
    <property type="project" value="UniProtKB-KW"/>
</dbReference>
<keyword evidence="1" id="KW-0813">Transport</keyword>
<dbReference type="PANTHER" id="PTHR24220">
    <property type="entry name" value="IMPORT ATP-BINDING PROTEIN"/>
    <property type="match status" value="1"/>
</dbReference>
<evidence type="ECO:0000256" key="3">
    <source>
        <dbReference type="ARBA" id="ARBA00022840"/>
    </source>
</evidence>
<dbReference type="SMART" id="SM00382">
    <property type="entry name" value="AAA"/>
    <property type="match status" value="1"/>
</dbReference>
<dbReference type="PANTHER" id="PTHR24220:SF611">
    <property type="entry name" value="ATP-BINDING COMPONENT OF ABC TRANSPORTER-RELATED"/>
    <property type="match status" value="1"/>
</dbReference>